<gene>
    <name evidence="8" type="ORF">P3X46_033276</name>
</gene>
<name>A0ABQ9KFY9_HEVBR</name>
<dbReference type="Pfam" id="PF00447">
    <property type="entry name" value="HSF_DNA-bind"/>
    <property type="match status" value="1"/>
</dbReference>
<evidence type="ECO:0000259" key="7">
    <source>
        <dbReference type="SMART" id="SM00415"/>
    </source>
</evidence>
<accession>A0ABQ9KFY9</accession>
<dbReference type="Proteomes" id="UP001174677">
    <property type="component" value="Chromosome 18"/>
</dbReference>
<dbReference type="EMBL" id="JARPOI010000018">
    <property type="protein sequence ID" value="KAJ9136173.1"/>
    <property type="molecule type" value="Genomic_DNA"/>
</dbReference>
<feature type="domain" description="HSF-type DNA-binding" evidence="7">
    <location>
        <begin position="58"/>
        <end position="166"/>
    </location>
</feature>
<keyword evidence="2" id="KW-0346">Stress response</keyword>
<sequence length="244" mass="27701">MLLVVSKMVKLLDTKKLSQRKMAKNNLSELNRSIISRGSSATAASSSSSSQQSLRTKSPAPFLSKTYDLLEENEQESSSTGADIGGVDDGKKIVSWNAQGTGFIVWSPAVFSKNTLPRYFKHNNFSSFIRQLNTYGFKKTSSKLWEFKHEKFQKGSRHLLVEITRKKCEPSIFPAYLKASNEENATTAVEENYRSVLLEENNNLKRENLELQMQIAKFKSLEIKLLDCVSQYMGSHQNKIRRLC</sequence>
<comment type="similarity">
    <text evidence="5">Belongs to the HSF family.</text>
</comment>
<evidence type="ECO:0000313" key="9">
    <source>
        <dbReference type="Proteomes" id="UP001174677"/>
    </source>
</evidence>
<organism evidence="8 9">
    <name type="scientific">Hevea brasiliensis</name>
    <name type="common">Para rubber tree</name>
    <name type="synonym">Siphonia brasiliensis</name>
    <dbReference type="NCBI Taxonomy" id="3981"/>
    <lineage>
        <taxon>Eukaryota</taxon>
        <taxon>Viridiplantae</taxon>
        <taxon>Streptophyta</taxon>
        <taxon>Embryophyta</taxon>
        <taxon>Tracheophyta</taxon>
        <taxon>Spermatophyta</taxon>
        <taxon>Magnoliopsida</taxon>
        <taxon>eudicotyledons</taxon>
        <taxon>Gunneridae</taxon>
        <taxon>Pentapetalae</taxon>
        <taxon>rosids</taxon>
        <taxon>fabids</taxon>
        <taxon>Malpighiales</taxon>
        <taxon>Euphorbiaceae</taxon>
        <taxon>Crotonoideae</taxon>
        <taxon>Micrandreae</taxon>
        <taxon>Hevea</taxon>
    </lineage>
</organism>
<dbReference type="InterPro" id="IPR036388">
    <property type="entry name" value="WH-like_DNA-bd_sf"/>
</dbReference>
<evidence type="ECO:0000256" key="5">
    <source>
        <dbReference type="RuleBase" id="RU004020"/>
    </source>
</evidence>
<evidence type="ECO:0000256" key="3">
    <source>
        <dbReference type="ARBA" id="ARBA00023125"/>
    </source>
</evidence>
<protein>
    <recommendedName>
        <fullName evidence="7">HSF-type DNA-binding domain-containing protein</fullName>
    </recommendedName>
</protein>
<comment type="subcellular location">
    <subcellularLocation>
        <location evidence="1">Nucleus</location>
    </subcellularLocation>
</comment>
<evidence type="ECO:0000313" key="8">
    <source>
        <dbReference type="EMBL" id="KAJ9136173.1"/>
    </source>
</evidence>
<dbReference type="InterPro" id="IPR036390">
    <property type="entry name" value="WH_DNA-bd_sf"/>
</dbReference>
<keyword evidence="6" id="KW-0175">Coiled coil</keyword>
<dbReference type="SUPFAM" id="SSF46785">
    <property type="entry name" value="Winged helix' DNA-binding domain"/>
    <property type="match status" value="1"/>
</dbReference>
<evidence type="ECO:0000256" key="2">
    <source>
        <dbReference type="ARBA" id="ARBA00023016"/>
    </source>
</evidence>
<evidence type="ECO:0000256" key="4">
    <source>
        <dbReference type="ARBA" id="ARBA00023242"/>
    </source>
</evidence>
<dbReference type="PANTHER" id="PTHR10015">
    <property type="entry name" value="HEAT SHOCK TRANSCRIPTION FACTOR"/>
    <property type="match status" value="1"/>
</dbReference>
<feature type="coiled-coil region" evidence="6">
    <location>
        <begin position="194"/>
        <end position="221"/>
    </location>
</feature>
<keyword evidence="3" id="KW-0238">DNA-binding</keyword>
<keyword evidence="4" id="KW-0539">Nucleus</keyword>
<evidence type="ECO:0000256" key="6">
    <source>
        <dbReference type="SAM" id="Coils"/>
    </source>
</evidence>
<keyword evidence="9" id="KW-1185">Reference proteome</keyword>
<dbReference type="Gene3D" id="1.10.10.10">
    <property type="entry name" value="Winged helix-like DNA-binding domain superfamily/Winged helix DNA-binding domain"/>
    <property type="match status" value="1"/>
</dbReference>
<dbReference type="SMART" id="SM00415">
    <property type="entry name" value="HSF"/>
    <property type="match status" value="1"/>
</dbReference>
<dbReference type="PANTHER" id="PTHR10015:SF308">
    <property type="entry name" value="HSF-TYPE DNA-BINDING DOMAIN-CONTAINING PROTEIN"/>
    <property type="match status" value="1"/>
</dbReference>
<proteinExistence type="inferred from homology"/>
<reference evidence="8 9" key="1">
    <citation type="journal article" date="2023" name="Plant Biotechnol. J.">
        <title>Chromosome-level wild Hevea brasiliensis genome provides new tools for genomic-assisted breeding and valuable loci to elevate rubber yield.</title>
        <authorList>
            <person name="Cheng H."/>
            <person name="Song X."/>
            <person name="Hu Y."/>
            <person name="Wu T."/>
            <person name="Yang Q."/>
            <person name="An Z."/>
            <person name="Feng S."/>
            <person name="Deng Z."/>
            <person name="Wu W."/>
            <person name="Zeng X."/>
            <person name="Tu M."/>
            <person name="Wang X."/>
            <person name="Huang H."/>
        </authorList>
    </citation>
    <scope>NUCLEOTIDE SEQUENCE [LARGE SCALE GENOMIC DNA]</scope>
    <source>
        <strain evidence="8">MT/VB/25A 57/8</strain>
    </source>
</reference>
<evidence type="ECO:0000256" key="1">
    <source>
        <dbReference type="ARBA" id="ARBA00004123"/>
    </source>
</evidence>
<comment type="caution">
    <text evidence="8">The sequence shown here is derived from an EMBL/GenBank/DDBJ whole genome shotgun (WGS) entry which is preliminary data.</text>
</comment>
<dbReference type="InterPro" id="IPR000232">
    <property type="entry name" value="HSF_DNA-bd"/>
</dbReference>